<dbReference type="GO" id="GO:0019646">
    <property type="term" value="P:aerobic electron transport chain"/>
    <property type="evidence" value="ECO:0007669"/>
    <property type="project" value="TreeGrafter"/>
</dbReference>
<sequence>MWRGRCRMARPWSLNPSRPLPEDAVMMADLSAALLLFSLLMYLALDGTDLGTGMLFYCFDQPQQRQWMAHTLLPVWDANETWLVLLAGGMLALFPPLYSLLLHTLMLPLMLFLLALFLRALALAYRAQVHTTFQRWLDRLMIVSSLLAAFLPGWISGVILVSRPPVGIVPDLSLTPLLCGVGLVAIDIVMGCCWLCWRLGEPLVERARTLCTLWWTLALACFVAVLLLEPALWQQSWQRWPGKILLSVLPLLWLAQLVALWREAMVTLLMLTLLTIGVVVGALACGLYPWLLPGQLAIQQQAASPVTQGFVLTGMVILLPLTLLYHSWSFWVFKRHPH</sequence>
<gene>
    <name evidence="8" type="ORF">D8B20_17885</name>
</gene>
<evidence type="ECO:0000256" key="5">
    <source>
        <dbReference type="ARBA" id="ARBA00022989"/>
    </source>
</evidence>
<accession>A0A518XHX8</accession>
<dbReference type="GO" id="GO:0005886">
    <property type="term" value="C:plasma membrane"/>
    <property type="evidence" value="ECO:0007669"/>
    <property type="project" value="UniProtKB-SubCell"/>
</dbReference>
<evidence type="ECO:0000256" key="7">
    <source>
        <dbReference type="SAM" id="Phobius"/>
    </source>
</evidence>
<dbReference type="PANTHER" id="PTHR43141">
    <property type="entry name" value="CYTOCHROME BD2 SUBUNIT II"/>
    <property type="match status" value="1"/>
</dbReference>
<feature type="transmembrane region" description="Helical" evidence="7">
    <location>
        <begin position="268"/>
        <end position="290"/>
    </location>
</feature>
<dbReference type="InterPro" id="IPR003317">
    <property type="entry name" value="Cyt-d_oxidase_su2"/>
</dbReference>
<keyword evidence="4 7" id="KW-0812">Transmembrane</keyword>
<dbReference type="KEGG" id="pdis:D8B20_17885"/>
<keyword evidence="5 7" id="KW-1133">Transmembrane helix</keyword>
<keyword evidence="8" id="KW-0614">Plasmid</keyword>
<comment type="subcellular location">
    <subcellularLocation>
        <location evidence="1">Cell membrane</location>
        <topology evidence="1">Multi-pass membrane protein</topology>
    </subcellularLocation>
</comment>
<dbReference type="Proteomes" id="UP000319411">
    <property type="component" value="Plasmid unnamed1"/>
</dbReference>
<keyword evidence="6 7" id="KW-0472">Membrane</keyword>
<dbReference type="AlphaFoldDB" id="A0A518XHX8"/>
<dbReference type="GO" id="GO:0016682">
    <property type="term" value="F:oxidoreductase activity, acting on diphenols and related substances as donors, oxygen as acceptor"/>
    <property type="evidence" value="ECO:0007669"/>
    <property type="project" value="TreeGrafter"/>
</dbReference>
<evidence type="ECO:0000256" key="1">
    <source>
        <dbReference type="ARBA" id="ARBA00004651"/>
    </source>
</evidence>
<proteinExistence type="inferred from homology"/>
<organism evidence="8 9">
    <name type="scientific">Candidatus Pantoea soli</name>
    <dbReference type="NCBI Taxonomy" id="3098669"/>
    <lineage>
        <taxon>Bacteria</taxon>
        <taxon>Pseudomonadati</taxon>
        <taxon>Pseudomonadota</taxon>
        <taxon>Gammaproteobacteria</taxon>
        <taxon>Enterobacterales</taxon>
        <taxon>Erwiniaceae</taxon>
        <taxon>Pantoea</taxon>
    </lineage>
</organism>
<keyword evidence="3" id="KW-1003">Cell membrane</keyword>
<dbReference type="PANTHER" id="PTHR43141:SF4">
    <property type="entry name" value="CYTOCHROME BD2 SUBUNIT II"/>
    <property type="match status" value="1"/>
</dbReference>
<feature type="transmembrane region" description="Helical" evidence="7">
    <location>
        <begin position="240"/>
        <end position="261"/>
    </location>
</feature>
<dbReference type="EMBL" id="CP032703">
    <property type="protein sequence ID" value="QDY43805.1"/>
    <property type="molecule type" value="Genomic_DNA"/>
</dbReference>
<evidence type="ECO:0000256" key="2">
    <source>
        <dbReference type="ARBA" id="ARBA00007543"/>
    </source>
</evidence>
<protein>
    <submittedName>
        <fullName evidence="8">Cytochrome d ubiquinol oxidase subunit II</fullName>
    </submittedName>
</protein>
<evidence type="ECO:0000256" key="4">
    <source>
        <dbReference type="ARBA" id="ARBA00022692"/>
    </source>
</evidence>
<feature type="transmembrane region" description="Helical" evidence="7">
    <location>
        <begin position="140"/>
        <end position="162"/>
    </location>
</feature>
<evidence type="ECO:0000256" key="6">
    <source>
        <dbReference type="ARBA" id="ARBA00023136"/>
    </source>
</evidence>
<reference evidence="8 9" key="1">
    <citation type="submission" date="2018-10" db="EMBL/GenBank/DDBJ databases">
        <title>Genome Sequencing of Pantoea dispersa DSM 32899.</title>
        <authorList>
            <person name="Nawrath M."/>
            <person name="Ottenheim C."/>
            <person name="Wilm A."/>
            <person name="Zimmermann W."/>
            <person name="Wu J.C."/>
        </authorList>
    </citation>
    <scope>NUCLEOTIDE SEQUENCE [LARGE SCALE GENOMIC DNA]</scope>
    <source>
        <strain evidence="8 9">DSM 32899</strain>
        <plasmid evidence="8 9">unnamed1</plasmid>
    </source>
</reference>
<comment type="similarity">
    <text evidence="2">Belongs to the cytochrome ubiquinol oxidase subunit 2 family.</text>
</comment>
<feature type="transmembrane region" description="Helical" evidence="7">
    <location>
        <begin position="174"/>
        <end position="197"/>
    </location>
</feature>
<dbReference type="GO" id="GO:0070069">
    <property type="term" value="C:cytochrome complex"/>
    <property type="evidence" value="ECO:0007669"/>
    <property type="project" value="TreeGrafter"/>
</dbReference>
<feature type="transmembrane region" description="Helical" evidence="7">
    <location>
        <begin position="107"/>
        <end position="128"/>
    </location>
</feature>
<keyword evidence="9" id="KW-1185">Reference proteome</keyword>
<geneLocation type="plasmid" evidence="8 9">
    <name>unnamed1</name>
</geneLocation>
<feature type="transmembrane region" description="Helical" evidence="7">
    <location>
        <begin position="209"/>
        <end position="228"/>
    </location>
</feature>
<dbReference type="OrthoDB" id="9776710at2"/>
<evidence type="ECO:0000313" key="8">
    <source>
        <dbReference type="EMBL" id="QDY43805.1"/>
    </source>
</evidence>
<evidence type="ECO:0000313" key="9">
    <source>
        <dbReference type="Proteomes" id="UP000319411"/>
    </source>
</evidence>
<name>A0A518XHX8_9GAMM</name>
<feature type="transmembrane region" description="Helical" evidence="7">
    <location>
        <begin position="24"/>
        <end position="45"/>
    </location>
</feature>
<dbReference type="Pfam" id="PF02322">
    <property type="entry name" value="Cyt_bd_oxida_II"/>
    <property type="match status" value="1"/>
</dbReference>
<evidence type="ECO:0000256" key="3">
    <source>
        <dbReference type="ARBA" id="ARBA00022475"/>
    </source>
</evidence>
<feature type="transmembrane region" description="Helical" evidence="7">
    <location>
        <begin position="310"/>
        <end position="333"/>
    </location>
</feature>
<dbReference type="GO" id="GO:0009055">
    <property type="term" value="F:electron transfer activity"/>
    <property type="evidence" value="ECO:0007669"/>
    <property type="project" value="TreeGrafter"/>
</dbReference>